<dbReference type="InParanoid" id="A0A077ZSB9"/>
<dbReference type="Proteomes" id="UP000039865">
    <property type="component" value="Unassembled WGS sequence"/>
</dbReference>
<gene>
    <name evidence="2" type="primary">Contig5154.g5524</name>
    <name evidence="2" type="ORF">STYLEM_289</name>
</gene>
<keyword evidence="1" id="KW-1133">Transmembrane helix</keyword>
<proteinExistence type="predicted"/>
<evidence type="ECO:0000256" key="1">
    <source>
        <dbReference type="SAM" id="Phobius"/>
    </source>
</evidence>
<protein>
    <submittedName>
        <fullName evidence="2">Uncharacterized protein</fullName>
    </submittedName>
</protein>
<organism evidence="2 3">
    <name type="scientific">Stylonychia lemnae</name>
    <name type="common">Ciliate</name>
    <dbReference type="NCBI Taxonomy" id="5949"/>
    <lineage>
        <taxon>Eukaryota</taxon>
        <taxon>Sar</taxon>
        <taxon>Alveolata</taxon>
        <taxon>Ciliophora</taxon>
        <taxon>Intramacronucleata</taxon>
        <taxon>Spirotrichea</taxon>
        <taxon>Stichotrichia</taxon>
        <taxon>Sporadotrichida</taxon>
        <taxon>Oxytrichidae</taxon>
        <taxon>Stylonychinae</taxon>
        <taxon>Stylonychia</taxon>
    </lineage>
</organism>
<name>A0A077ZSB9_STYLE</name>
<evidence type="ECO:0000313" key="2">
    <source>
        <dbReference type="EMBL" id="CDW71346.1"/>
    </source>
</evidence>
<dbReference type="AlphaFoldDB" id="A0A077ZSB9"/>
<dbReference type="EMBL" id="CCKQ01000287">
    <property type="protein sequence ID" value="CDW71346.1"/>
    <property type="molecule type" value="Genomic_DNA"/>
</dbReference>
<accession>A0A077ZSB9</accession>
<keyword evidence="3" id="KW-1185">Reference proteome</keyword>
<feature type="transmembrane region" description="Helical" evidence="1">
    <location>
        <begin position="21"/>
        <end position="42"/>
    </location>
</feature>
<keyword evidence="1" id="KW-0812">Transmembrane</keyword>
<reference evidence="2 3" key="1">
    <citation type="submission" date="2014-06" db="EMBL/GenBank/DDBJ databases">
        <authorList>
            <person name="Swart Estienne"/>
        </authorList>
    </citation>
    <scope>NUCLEOTIDE SEQUENCE [LARGE SCALE GENOMIC DNA]</scope>
    <source>
        <strain evidence="2 3">130c</strain>
    </source>
</reference>
<keyword evidence="1" id="KW-0472">Membrane</keyword>
<sequence>MTSFELDLTKRNYIAKNNLKLNAVISTILLIAQIFPIFMPWFGDPNYEFDPNEKPSSLNIISRYRKKSQTYLIFSLFSVFVNNEWMTIMDFIDRDCPYVIRGGFECMEYESFLYASIGVSILNINK</sequence>
<evidence type="ECO:0000313" key="3">
    <source>
        <dbReference type="Proteomes" id="UP000039865"/>
    </source>
</evidence>